<evidence type="ECO:0000313" key="2">
    <source>
        <dbReference type="Proteomes" id="UP000523087"/>
    </source>
</evidence>
<name>A0A7V9Z903_9BACL</name>
<accession>A0A7V9Z903</accession>
<organism evidence="1 2">
    <name type="scientific">Thermaerobacillus caldiproteolyticus</name>
    <dbReference type="NCBI Taxonomy" id="247480"/>
    <lineage>
        <taxon>Bacteria</taxon>
        <taxon>Bacillati</taxon>
        <taxon>Bacillota</taxon>
        <taxon>Bacilli</taxon>
        <taxon>Bacillales</taxon>
        <taxon>Anoxybacillaceae</taxon>
        <taxon>Thermaerobacillus</taxon>
    </lineage>
</organism>
<dbReference type="RefSeq" id="WP_181557011.1">
    <property type="nucleotide sequence ID" value="NZ_CP064060.1"/>
</dbReference>
<protein>
    <submittedName>
        <fullName evidence="1">Uncharacterized protein</fullName>
    </submittedName>
</protein>
<keyword evidence="2" id="KW-1185">Reference proteome</keyword>
<dbReference type="AlphaFoldDB" id="A0A7V9Z903"/>
<gene>
    <name evidence="1" type="ORF">HNR31_003083</name>
</gene>
<dbReference type="Proteomes" id="UP000523087">
    <property type="component" value="Unassembled WGS sequence"/>
</dbReference>
<comment type="caution">
    <text evidence="1">The sequence shown here is derived from an EMBL/GenBank/DDBJ whole genome shotgun (WGS) entry which is preliminary data.</text>
</comment>
<evidence type="ECO:0000313" key="1">
    <source>
        <dbReference type="EMBL" id="MBA2876288.1"/>
    </source>
</evidence>
<dbReference type="EMBL" id="JACDUT010000011">
    <property type="protein sequence ID" value="MBA2876288.1"/>
    <property type="molecule type" value="Genomic_DNA"/>
</dbReference>
<reference evidence="1 2" key="1">
    <citation type="submission" date="2020-07" db="EMBL/GenBank/DDBJ databases">
        <title>Genomic Encyclopedia of Type Strains, Phase IV (KMG-IV): sequencing the most valuable type-strain genomes for metagenomic binning, comparative biology and taxonomic classification.</title>
        <authorList>
            <person name="Goeker M."/>
        </authorList>
    </citation>
    <scope>NUCLEOTIDE SEQUENCE [LARGE SCALE GENOMIC DNA]</scope>
    <source>
        <strain evidence="1 2">DSM 15730</strain>
    </source>
</reference>
<proteinExistence type="predicted"/>
<sequence length="351" mass="41426">MILLDTIAYNTFLDIVRGRNPRKIKDLNEEKFKNFIMDYEGEKFIHSATLFEIYMKDLKSSDFNNFNKFVDDFNALKKYNIKILNESTWNFDWQSLATACENDEPYDMGVYIESKVEYEVTSISRYFMYILLIVCDKLFDTYGDEVGIELFNSTMAFNRTLIDSKLKEYLLDYYLTDQKKEISSKKFDVLLGYIIDKLENIIKNRLTIKNMFERPENFLSKQYYDYEKIDQLSLSGVQKAKEILKGIKGKELNKLISNKIDEFEAQVIREGRRFLTPNEKIYFNSVLLPKALQQGYKVTKNDFTDCCIFSAFDCIEKGDKGVVITFDGVLRNLMKEKGIYYDEGIYKQIFN</sequence>